<dbReference type="InterPro" id="IPR026444">
    <property type="entry name" value="Secre_tail"/>
</dbReference>
<evidence type="ECO:0000313" key="9">
    <source>
        <dbReference type="EMBL" id="GLB48717.1"/>
    </source>
</evidence>
<keyword evidence="5" id="KW-0862">Zinc</keyword>
<evidence type="ECO:0000256" key="2">
    <source>
        <dbReference type="ARBA" id="ARBA00022723"/>
    </source>
</evidence>
<name>A0ABQ5MIF8_9FLAO</name>
<feature type="domain" description="Secretion system C-terminal sorting" evidence="8">
    <location>
        <begin position="490"/>
        <end position="561"/>
    </location>
</feature>
<evidence type="ECO:0000256" key="5">
    <source>
        <dbReference type="ARBA" id="ARBA00022833"/>
    </source>
</evidence>
<feature type="domain" description="Peptidase M10 metallopeptidase" evidence="6">
    <location>
        <begin position="307"/>
        <end position="452"/>
    </location>
</feature>
<dbReference type="Pfam" id="PF01833">
    <property type="entry name" value="TIG"/>
    <property type="match status" value="1"/>
</dbReference>
<dbReference type="SUPFAM" id="SSF81296">
    <property type="entry name" value="E set domains"/>
    <property type="match status" value="1"/>
</dbReference>
<dbReference type="SUPFAM" id="SSF55486">
    <property type="entry name" value="Metalloproteases ('zincins'), catalytic domain"/>
    <property type="match status" value="1"/>
</dbReference>
<sequence>MYAQLTSRITLENQVAAASTIVEGKILHSESFWDANQDNIYTLHTVEVIKKFKGLVPSTIQVVTAGGTVGLNSEEVFPALHLSKQDVGMFMLQPSQVTFSIDFGFPIYEVYSDLQGFYQYNSYLDAAANSNTQVKGIATLYANIMQLTGVKYNVVTAGKAGATDATAAPQGPLAITQLQPLNVTAGTATVITINGTGFGNTQGFVKFKDSNTGGLTTYTALDSQILSWSNTEIKVEVPAFAGSGLVQIQTSSGSSMNSLDALDIVYAETNVISDAVNPGDLVSYPNQHISVDNGGYLFQLNSSFASNSEAFNSFKDALEAWTCGTQMNWKLGVTTNLNTTATDGISLVRFDNGNELPVGILGRCTVRSSGCFSGSGIDWYVTEMDLRFDDATNWNFSQNNPSLSEFDFESIALHELGHGRLLNHVIDTQEVMHYAITQGEVNRTLSVYDIDGGVDIHLRSTLGGYCSQEAMMDKACINNVTSVNNSQVFIYPNPANDVLYIDFEEGNIFKQINLYDASGRRVYNQFTNAVQNKIDVSLLSTGLYVLELVGETDSLKRKLLIE</sequence>
<dbReference type="EMBL" id="BRVO01000001">
    <property type="protein sequence ID" value="GLB48717.1"/>
    <property type="molecule type" value="Genomic_DNA"/>
</dbReference>
<evidence type="ECO:0000259" key="8">
    <source>
        <dbReference type="Pfam" id="PF18962"/>
    </source>
</evidence>
<organism evidence="9 10">
    <name type="scientific">Neptunitalea lumnitzerae</name>
    <dbReference type="NCBI Taxonomy" id="2965509"/>
    <lineage>
        <taxon>Bacteria</taxon>
        <taxon>Pseudomonadati</taxon>
        <taxon>Bacteroidota</taxon>
        <taxon>Flavobacteriia</taxon>
        <taxon>Flavobacteriales</taxon>
        <taxon>Flavobacteriaceae</taxon>
        <taxon>Neptunitalea</taxon>
    </lineage>
</organism>
<keyword evidence="1" id="KW-0645">Protease</keyword>
<accession>A0ABQ5MIF8</accession>
<reference evidence="9" key="1">
    <citation type="submission" date="2022-07" db="EMBL/GenBank/DDBJ databases">
        <title>Taxonomy of Novel Oxalotrophic and Methylotrophic Bacteria.</title>
        <authorList>
            <person name="Sahin N."/>
            <person name="Tani A."/>
        </authorList>
    </citation>
    <scope>NUCLEOTIDE SEQUENCE</scope>
    <source>
        <strain evidence="9">Y10</strain>
    </source>
</reference>
<keyword evidence="2" id="KW-0479">Metal-binding</keyword>
<evidence type="ECO:0000256" key="3">
    <source>
        <dbReference type="ARBA" id="ARBA00022729"/>
    </source>
</evidence>
<dbReference type="InterPro" id="IPR002909">
    <property type="entry name" value="IPT_dom"/>
</dbReference>
<proteinExistence type="predicted"/>
<dbReference type="InterPro" id="IPR024079">
    <property type="entry name" value="MetalloPept_cat_dom_sf"/>
</dbReference>
<dbReference type="InterPro" id="IPR001818">
    <property type="entry name" value="Pept_M10_metallopeptidase"/>
</dbReference>
<keyword evidence="4" id="KW-0378">Hydrolase</keyword>
<dbReference type="InterPro" id="IPR013783">
    <property type="entry name" value="Ig-like_fold"/>
</dbReference>
<dbReference type="NCBIfam" id="TIGR04183">
    <property type="entry name" value="Por_Secre_tail"/>
    <property type="match status" value="1"/>
</dbReference>
<dbReference type="Pfam" id="PF00413">
    <property type="entry name" value="Peptidase_M10"/>
    <property type="match status" value="1"/>
</dbReference>
<evidence type="ECO:0000313" key="10">
    <source>
        <dbReference type="Proteomes" id="UP001143543"/>
    </source>
</evidence>
<keyword evidence="3" id="KW-0732">Signal</keyword>
<evidence type="ECO:0000259" key="7">
    <source>
        <dbReference type="Pfam" id="PF01833"/>
    </source>
</evidence>
<dbReference type="Gene3D" id="3.40.390.10">
    <property type="entry name" value="Collagenase (Catalytic Domain)"/>
    <property type="match status" value="1"/>
</dbReference>
<keyword evidence="10" id="KW-1185">Reference proteome</keyword>
<evidence type="ECO:0000259" key="6">
    <source>
        <dbReference type="Pfam" id="PF00413"/>
    </source>
</evidence>
<gene>
    <name evidence="9" type="ORF">Y10_10850</name>
</gene>
<evidence type="ECO:0008006" key="11">
    <source>
        <dbReference type="Google" id="ProtNLM"/>
    </source>
</evidence>
<comment type="caution">
    <text evidence="9">The sequence shown here is derived from an EMBL/GenBank/DDBJ whole genome shotgun (WGS) entry which is preliminary data.</text>
</comment>
<dbReference type="Gene3D" id="2.60.40.10">
    <property type="entry name" value="Immunoglobulins"/>
    <property type="match status" value="1"/>
</dbReference>
<evidence type="ECO:0000256" key="4">
    <source>
        <dbReference type="ARBA" id="ARBA00022801"/>
    </source>
</evidence>
<evidence type="ECO:0000256" key="1">
    <source>
        <dbReference type="ARBA" id="ARBA00022670"/>
    </source>
</evidence>
<protein>
    <recommendedName>
        <fullName evidence="11">T9SS type A sorting domain-containing protein</fullName>
    </recommendedName>
</protein>
<feature type="domain" description="IPT/TIG" evidence="7">
    <location>
        <begin position="175"/>
        <end position="252"/>
    </location>
</feature>
<dbReference type="Pfam" id="PF18962">
    <property type="entry name" value="Por_Secre_tail"/>
    <property type="match status" value="1"/>
</dbReference>
<dbReference type="InterPro" id="IPR014756">
    <property type="entry name" value="Ig_E-set"/>
</dbReference>
<dbReference type="Proteomes" id="UP001143543">
    <property type="component" value="Unassembled WGS sequence"/>
</dbReference>